<comment type="function">
    <text evidence="1">Extremely potent competitive inhibitor of cAMP-dependent protein kinase activity, this protein interacts with the catalytic subunit of the enzyme after the cAMP-induced dissociation of its regulatory chains.</text>
</comment>
<feature type="compositionally biased region" description="Low complexity" evidence="4">
    <location>
        <begin position="16"/>
        <end position="30"/>
    </location>
</feature>
<evidence type="ECO:0000313" key="6">
    <source>
        <dbReference type="RefSeq" id="XP_034238744.1"/>
    </source>
</evidence>
<dbReference type="GO" id="GO:0004862">
    <property type="term" value="F:cAMP-dependent protein kinase inhibitor activity"/>
    <property type="evidence" value="ECO:0007669"/>
    <property type="project" value="InterPro"/>
</dbReference>
<accession>A0A6P8ZLF1</accession>
<dbReference type="InParanoid" id="A0A6P8ZLF1"/>
<dbReference type="RefSeq" id="XP_034238744.1">
    <property type="nucleotide sequence ID" value="XM_034382853.1"/>
</dbReference>
<sequence>MVGAGGAGSAGGRGSGPTRAGRAGCAGAPTPCGAMAAESALHGTRRNRRSFRDCQDPTRGRLFVAELGRRNEPRATRTSRTSRTSRTMRRAKVLKMLAMEQPGASQGAPCAQGGRTAPGAADPVEDFLTTGRTGRRNAMANIMGQHANTGSGDIAQRMDGLAIDQMEAGPSGAGPSGCSETQQATPGAAPEQGR</sequence>
<feature type="compositionally biased region" description="Gly residues" evidence="4">
    <location>
        <begin position="1"/>
        <end position="15"/>
    </location>
</feature>
<evidence type="ECO:0000256" key="3">
    <source>
        <dbReference type="ARBA" id="ARBA00023013"/>
    </source>
</evidence>
<dbReference type="GeneID" id="117643775"/>
<feature type="region of interest" description="Disordered" evidence="4">
    <location>
        <begin position="145"/>
        <end position="194"/>
    </location>
</feature>
<evidence type="ECO:0000256" key="1">
    <source>
        <dbReference type="ARBA" id="ARBA00002844"/>
    </source>
</evidence>
<evidence type="ECO:0000313" key="5">
    <source>
        <dbReference type="Proteomes" id="UP000515158"/>
    </source>
</evidence>
<dbReference type="KEGG" id="tpal:117643775"/>
<dbReference type="OrthoDB" id="6380180at2759"/>
<proteinExistence type="inferred from homology"/>
<dbReference type="PANTHER" id="PTHR15416">
    <property type="entry name" value="CAMP-DEPENDENT PROTEIN KINASE INHIBITOR/PKI"/>
    <property type="match status" value="1"/>
</dbReference>
<protein>
    <submittedName>
        <fullName evidence="6">Uncharacterized protein LOC117643775 isoform X1</fullName>
    </submittedName>
</protein>
<dbReference type="Proteomes" id="UP000515158">
    <property type="component" value="Unplaced"/>
</dbReference>
<keyword evidence="3" id="KW-0649">Protein kinase inhibitor</keyword>
<dbReference type="Pfam" id="PF02827">
    <property type="entry name" value="PKI"/>
    <property type="match status" value="1"/>
</dbReference>
<dbReference type="InterPro" id="IPR004171">
    <property type="entry name" value="cAMP_dep_PKI"/>
</dbReference>
<feature type="region of interest" description="Disordered" evidence="4">
    <location>
        <begin position="1"/>
        <end position="30"/>
    </location>
</feature>
<dbReference type="AlphaFoldDB" id="A0A6P8ZLF1"/>
<gene>
    <name evidence="6" type="primary">LOC117643775</name>
</gene>
<keyword evidence="5" id="KW-1185">Reference proteome</keyword>
<evidence type="ECO:0000256" key="4">
    <source>
        <dbReference type="SAM" id="MobiDB-lite"/>
    </source>
</evidence>
<name>A0A6P8ZLF1_THRPL</name>
<feature type="region of interest" description="Disordered" evidence="4">
    <location>
        <begin position="104"/>
        <end position="124"/>
    </location>
</feature>
<comment type="similarity">
    <text evidence="2">Belongs to the PKI family.</text>
</comment>
<evidence type="ECO:0000256" key="2">
    <source>
        <dbReference type="ARBA" id="ARBA00006393"/>
    </source>
</evidence>
<reference evidence="6" key="1">
    <citation type="submission" date="2025-08" db="UniProtKB">
        <authorList>
            <consortium name="RefSeq"/>
        </authorList>
    </citation>
    <scope>IDENTIFICATION</scope>
    <source>
        <tissue evidence="6">Total insect</tissue>
    </source>
</reference>
<organism evidence="6">
    <name type="scientific">Thrips palmi</name>
    <name type="common">Melon thrips</name>
    <dbReference type="NCBI Taxonomy" id="161013"/>
    <lineage>
        <taxon>Eukaryota</taxon>
        <taxon>Metazoa</taxon>
        <taxon>Ecdysozoa</taxon>
        <taxon>Arthropoda</taxon>
        <taxon>Hexapoda</taxon>
        <taxon>Insecta</taxon>
        <taxon>Pterygota</taxon>
        <taxon>Neoptera</taxon>
        <taxon>Paraneoptera</taxon>
        <taxon>Thysanoptera</taxon>
        <taxon>Terebrantia</taxon>
        <taxon>Thripoidea</taxon>
        <taxon>Thripidae</taxon>
        <taxon>Thrips</taxon>
    </lineage>
</organism>